<dbReference type="GO" id="GO:0008270">
    <property type="term" value="F:zinc ion binding"/>
    <property type="evidence" value="ECO:0007669"/>
    <property type="project" value="UniProtKB-KW"/>
</dbReference>
<dbReference type="PROSITE" id="PS50158">
    <property type="entry name" value="ZF_CCHC"/>
    <property type="match status" value="1"/>
</dbReference>
<name>A0A8K0C648_IGNLU</name>
<keyword evidence="1" id="KW-0862">Zinc</keyword>
<keyword evidence="1" id="KW-0863">Zinc-finger</keyword>
<evidence type="ECO:0000313" key="3">
    <source>
        <dbReference type="EMBL" id="KAF2879964.1"/>
    </source>
</evidence>
<dbReference type="OrthoDB" id="3344688at2759"/>
<comment type="caution">
    <text evidence="3">The sequence shown here is derived from an EMBL/GenBank/DDBJ whole genome shotgun (WGS) entry which is preliminary data.</text>
</comment>
<keyword evidence="4" id="KW-1185">Reference proteome</keyword>
<keyword evidence="1" id="KW-0479">Metal-binding</keyword>
<sequence>MEKESSYSMWKALCNVYEKKRLAGQSHQTFEEILRQLRETGAVVSEDDKFLGNLSEESLNVDVIKGKLRDEVERRLQPNSDKSGDKTSVAFTAKQKFNGNCNSCGKYGHKARYCYNRFGGREKSTIQNHYHNNEQYSRVENQNYPGRFMNYQRPNRFASQPRHSKSKRDFEEDRKEHELKFFVDSGCTDHLVKDDTKNGGFINAIGVGNIKAVSYFAKKKTECEIKNVLHVPELRRNLLSVKKLKMNGMTVKLENGEVKLLNKNGDCFGSGKRDKLYEIEFKVGKLGCYETEIENEELTTWHQRLWSIERNKVIVSRNEKFNEREFPYLKEVSVIKQGENIIEPDDSEITKFQQEVEEDKLEGVPDGYNQEYNSKRNRQLPIRFNDYELYLAYEAFTDGNQSLEADWANEEGRKSISGYMYKWNGQTILWSTKKQYCTSLSTAEAELISRLHSMSGAADYLLTNPSFQGGVVHGQYLYMMTTRRRATQQGSVQRGESAEGAEDTWTTNLSTYNVRYIASAERLEELDTNLT</sequence>
<dbReference type="AlphaFoldDB" id="A0A8K0C648"/>
<evidence type="ECO:0000313" key="4">
    <source>
        <dbReference type="Proteomes" id="UP000801492"/>
    </source>
</evidence>
<dbReference type="InterPro" id="IPR054722">
    <property type="entry name" value="PolX-like_BBD"/>
</dbReference>
<proteinExistence type="predicted"/>
<dbReference type="Pfam" id="PF22936">
    <property type="entry name" value="Pol_BBD"/>
    <property type="match status" value="1"/>
</dbReference>
<evidence type="ECO:0000256" key="1">
    <source>
        <dbReference type="PROSITE-ProRule" id="PRU00047"/>
    </source>
</evidence>
<protein>
    <recommendedName>
        <fullName evidence="2">CCHC-type domain-containing protein</fullName>
    </recommendedName>
</protein>
<dbReference type="EMBL" id="VTPC01091048">
    <property type="protein sequence ID" value="KAF2879964.1"/>
    <property type="molecule type" value="Genomic_DNA"/>
</dbReference>
<evidence type="ECO:0000259" key="2">
    <source>
        <dbReference type="PROSITE" id="PS50158"/>
    </source>
</evidence>
<feature type="domain" description="CCHC-type" evidence="2">
    <location>
        <begin position="101"/>
        <end position="114"/>
    </location>
</feature>
<accession>A0A8K0C648</accession>
<dbReference type="Proteomes" id="UP000801492">
    <property type="component" value="Unassembled WGS sequence"/>
</dbReference>
<gene>
    <name evidence="3" type="ORF">ILUMI_26209</name>
</gene>
<dbReference type="InterPro" id="IPR001878">
    <property type="entry name" value="Znf_CCHC"/>
</dbReference>
<dbReference type="GO" id="GO:0003676">
    <property type="term" value="F:nucleic acid binding"/>
    <property type="evidence" value="ECO:0007669"/>
    <property type="project" value="InterPro"/>
</dbReference>
<organism evidence="3 4">
    <name type="scientific">Ignelater luminosus</name>
    <name type="common">Cucubano</name>
    <name type="synonym">Pyrophorus luminosus</name>
    <dbReference type="NCBI Taxonomy" id="2038154"/>
    <lineage>
        <taxon>Eukaryota</taxon>
        <taxon>Metazoa</taxon>
        <taxon>Ecdysozoa</taxon>
        <taxon>Arthropoda</taxon>
        <taxon>Hexapoda</taxon>
        <taxon>Insecta</taxon>
        <taxon>Pterygota</taxon>
        <taxon>Neoptera</taxon>
        <taxon>Endopterygota</taxon>
        <taxon>Coleoptera</taxon>
        <taxon>Polyphaga</taxon>
        <taxon>Elateriformia</taxon>
        <taxon>Elateroidea</taxon>
        <taxon>Elateridae</taxon>
        <taxon>Agrypninae</taxon>
        <taxon>Pyrophorini</taxon>
        <taxon>Ignelater</taxon>
    </lineage>
</organism>
<reference evidence="3" key="1">
    <citation type="submission" date="2019-08" db="EMBL/GenBank/DDBJ databases">
        <title>The genome of the North American firefly Photinus pyralis.</title>
        <authorList>
            <consortium name="Photinus pyralis genome working group"/>
            <person name="Fallon T.R."/>
            <person name="Sander Lower S.E."/>
            <person name="Weng J.-K."/>
        </authorList>
    </citation>
    <scope>NUCLEOTIDE SEQUENCE</scope>
    <source>
        <strain evidence="3">TRF0915ILg1</strain>
        <tissue evidence="3">Whole body</tissue>
    </source>
</reference>